<dbReference type="InterPro" id="IPR049539">
    <property type="entry name" value="SPL"/>
</dbReference>
<dbReference type="RefSeq" id="WP_369704541.1">
    <property type="nucleotide sequence ID" value="NZ_JBGEWD010000009.1"/>
</dbReference>
<reference evidence="2 3" key="1">
    <citation type="submission" date="2024-08" db="EMBL/GenBank/DDBJ databases">
        <title>Clostridium lapicellarii sp. nov., and Clostridium renhuaiense sp. nov., two species isolated from the mud in a fermentation cellar used for producing sauce-flavour Chinese liquors.</title>
        <authorList>
            <person name="Yang F."/>
            <person name="Wang H."/>
            <person name="Chen L.Q."/>
            <person name="Zhou N."/>
            <person name="Lu J.J."/>
            <person name="Pu X.X."/>
            <person name="Wan B."/>
            <person name="Wang L."/>
            <person name="Liu S.J."/>
        </authorList>
    </citation>
    <scope>NUCLEOTIDE SEQUENCE [LARGE SCALE GENOMIC DNA]</scope>
    <source>
        <strain evidence="2 3">MT-5</strain>
    </source>
</reference>
<dbReference type="InterPro" id="IPR000845">
    <property type="entry name" value="Nucleoside_phosphorylase_d"/>
</dbReference>
<dbReference type="PANTHER" id="PTHR37822:SF2">
    <property type="entry name" value="SPORE PHOTOPRODUCT LYASE"/>
    <property type="match status" value="1"/>
</dbReference>
<dbReference type="InterPro" id="IPR035994">
    <property type="entry name" value="Nucleoside_phosphorylase_sf"/>
</dbReference>
<dbReference type="PANTHER" id="PTHR37822">
    <property type="entry name" value="SPORE PHOTOPRODUCT LYASE-RELATED"/>
    <property type="match status" value="1"/>
</dbReference>
<name>A0ABV4BPD9_9CLOT</name>
<comment type="caution">
    <text evidence="2">The sequence shown here is derived from an EMBL/GenBank/DDBJ whole genome shotgun (WGS) entry which is preliminary data.</text>
</comment>
<sequence>MKNPDSWRSGYYMIFISTALYCEAEPFIKKFSLKKYNSVNKFQVFKNDEIVIVISKAGAVNEASACSYIIGRFDVNKYDTFINIGLCASKNKSFKTGTVVLCNKITDGVTNRDFYPDMIFRHPFEEGCLESFPKVLDHEQVEKIKGDIMDMEGAAFFQSVSIFLPPHRIYCLKVVSDYAYGNDVDEERIEGLIEKSSGKICRWILDIAHECAKPSDILDEKDMNYINEIISNLNLSVSMQQELKKLSKSYKIRNDNLLLALEPFTQIYCKTKYERKMYFEKLVQQLEFI</sequence>
<organism evidence="2 3">
    <name type="scientific">Clostridium moutaii</name>
    <dbReference type="NCBI Taxonomy" id="3240932"/>
    <lineage>
        <taxon>Bacteria</taxon>
        <taxon>Bacillati</taxon>
        <taxon>Bacillota</taxon>
        <taxon>Clostridia</taxon>
        <taxon>Eubacteriales</taxon>
        <taxon>Clostridiaceae</taxon>
        <taxon>Clostridium</taxon>
    </lineage>
</organism>
<proteinExistence type="predicted"/>
<dbReference type="SUPFAM" id="SSF53167">
    <property type="entry name" value="Purine and uridine phosphorylases"/>
    <property type="match status" value="1"/>
</dbReference>
<accession>A0ABV4BPD9</accession>
<evidence type="ECO:0000259" key="1">
    <source>
        <dbReference type="Pfam" id="PF01048"/>
    </source>
</evidence>
<dbReference type="Pfam" id="PF01048">
    <property type="entry name" value="PNP_UDP_1"/>
    <property type="match status" value="1"/>
</dbReference>
<dbReference type="EMBL" id="JBGEWD010000009">
    <property type="protein sequence ID" value="MEY8000649.1"/>
    <property type="molecule type" value="Genomic_DNA"/>
</dbReference>
<keyword evidence="3" id="KW-1185">Reference proteome</keyword>
<dbReference type="Proteomes" id="UP001564657">
    <property type="component" value="Unassembled WGS sequence"/>
</dbReference>
<dbReference type="Gene3D" id="3.40.50.1580">
    <property type="entry name" value="Nucleoside phosphorylase domain"/>
    <property type="match status" value="1"/>
</dbReference>
<evidence type="ECO:0000313" key="3">
    <source>
        <dbReference type="Proteomes" id="UP001564657"/>
    </source>
</evidence>
<protein>
    <recommendedName>
        <fullName evidence="1">Nucleoside phosphorylase domain-containing protein</fullName>
    </recommendedName>
</protein>
<gene>
    <name evidence="2" type="ORF">AB8U03_10640</name>
</gene>
<feature type="domain" description="Nucleoside phosphorylase" evidence="1">
    <location>
        <begin position="45"/>
        <end position="122"/>
    </location>
</feature>
<evidence type="ECO:0000313" key="2">
    <source>
        <dbReference type="EMBL" id="MEY8000649.1"/>
    </source>
</evidence>